<dbReference type="Proteomes" id="UP001208624">
    <property type="component" value="Unassembled WGS sequence"/>
</dbReference>
<dbReference type="EMBL" id="JAOVKC010001114">
    <property type="protein sequence ID" value="MCV5626044.1"/>
    <property type="molecule type" value="Genomic_DNA"/>
</dbReference>
<comment type="caution">
    <text evidence="1">The sequence shown here is derived from an EMBL/GenBank/DDBJ whole genome shotgun (WGS) entry which is preliminary data.</text>
</comment>
<organism evidence="1 2">
    <name type="scientific">Escherichia coli</name>
    <dbReference type="NCBI Taxonomy" id="562"/>
    <lineage>
        <taxon>Bacteria</taxon>
        <taxon>Pseudomonadati</taxon>
        <taxon>Pseudomonadota</taxon>
        <taxon>Gammaproteobacteria</taxon>
        <taxon>Enterobacterales</taxon>
        <taxon>Enterobacteriaceae</taxon>
        <taxon>Escherichia</taxon>
    </lineage>
</organism>
<sequence length="59" mass="6561">GGDLSLPMWGEEAQDTLRVCRPLGVEIYKPQADLVANWTPPVSPDYRGNHGMQLKPVAW</sequence>
<gene>
    <name evidence="1" type="ORF">OFN31_30910</name>
</gene>
<feature type="non-terminal residue" evidence="1">
    <location>
        <position position="1"/>
    </location>
</feature>
<accession>A0AAP3A7U4</accession>
<evidence type="ECO:0000313" key="2">
    <source>
        <dbReference type="Proteomes" id="UP001208624"/>
    </source>
</evidence>
<proteinExistence type="predicted"/>
<name>A0AAP3A7U4_ECOLX</name>
<reference evidence="1" key="1">
    <citation type="submission" date="2023-06" db="EMBL/GenBank/DDBJ databases">
        <title>Deciphering the underlying mechanisms mediating the transmission of blaNDM gene from human to animals in China.</title>
        <authorList>
            <person name="Chen K."/>
            <person name="Chen S."/>
        </authorList>
    </citation>
    <scope>NUCLEOTIDE SEQUENCE</scope>
    <source>
        <strain evidence="1">1199</strain>
    </source>
</reference>
<protein>
    <submittedName>
        <fullName evidence="1">Uncharacterized protein</fullName>
    </submittedName>
</protein>
<dbReference type="AlphaFoldDB" id="A0AAP3A7U4"/>
<evidence type="ECO:0000313" key="1">
    <source>
        <dbReference type="EMBL" id="MCV5626044.1"/>
    </source>
</evidence>